<dbReference type="Proteomes" id="UP000190637">
    <property type="component" value="Unassembled WGS sequence"/>
</dbReference>
<keyword evidence="1" id="KW-0479">Metal-binding</keyword>
<organism evidence="5 6">
    <name type="scientific">Marinactinospora thermotolerans DSM 45154</name>
    <dbReference type="NCBI Taxonomy" id="1122192"/>
    <lineage>
        <taxon>Bacteria</taxon>
        <taxon>Bacillati</taxon>
        <taxon>Actinomycetota</taxon>
        <taxon>Actinomycetes</taxon>
        <taxon>Streptosporangiales</taxon>
        <taxon>Nocardiopsidaceae</taxon>
        <taxon>Marinactinospora</taxon>
    </lineage>
</organism>
<reference evidence="5 6" key="1">
    <citation type="submission" date="2017-02" db="EMBL/GenBank/DDBJ databases">
        <authorList>
            <person name="Peterson S.W."/>
        </authorList>
    </citation>
    <scope>NUCLEOTIDE SEQUENCE [LARGE SCALE GENOMIC DNA]</scope>
    <source>
        <strain evidence="5 6">DSM 45154</strain>
    </source>
</reference>
<keyword evidence="6" id="KW-1185">Reference proteome</keyword>
<sequence>MARGAALYGQRVPLRVDDENENHALLYYAACTRCRAMMSTEPDILAACWRCGHPQPADRRRQATVERRVQWRLLEEVETETAQGRPAPEWACVSCGRFNPLPDATCANCKRTKRLAHSGPAQQR</sequence>
<evidence type="ECO:0000313" key="5">
    <source>
        <dbReference type="EMBL" id="SKA39505.1"/>
    </source>
</evidence>
<dbReference type="PROSITE" id="PS01358">
    <property type="entry name" value="ZF_RANBP2_1"/>
    <property type="match status" value="1"/>
</dbReference>
<evidence type="ECO:0000256" key="2">
    <source>
        <dbReference type="ARBA" id="ARBA00022771"/>
    </source>
</evidence>
<evidence type="ECO:0000256" key="3">
    <source>
        <dbReference type="ARBA" id="ARBA00022833"/>
    </source>
</evidence>
<proteinExistence type="predicted"/>
<evidence type="ECO:0000259" key="4">
    <source>
        <dbReference type="PROSITE" id="PS01358"/>
    </source>
</evidence>
<evidence type="ECO:0000313" key="6">
    <source>
        <dbReference type="Proteomes" id="UP000190637"/>
    </source>
</evidence>
<evidence type="ECO:0000256" key="1">
    <source>
        <dbReference type="ARBA" id="ARBA00022723"/>
    </source>
</evidence>
<dbReference type="AlphaFoldDB" id="A0A1T4TG93"/>
<protein>
    <recommendedName>
        <fullName evidence="4">RanBP2-type domain-containing protein</fullName>
    </recommendedName>
</protein>
<dbReference type="GO" id="GO:0008270">
    <property type="term" value="F:zinc ion binding"/>
    <property type="evidence" value="ECO:0007669"/>
    <property type="project" value="UniProtKB-KW"/>
</dbReference>
<feature type="domain" description="RanBP2-type" evidence="4">
    <location>
        <begin position="90"/>
        <end position="109"/>
    </location>
</feature>
<name>A0A1T4TG93_9ACTN</name>
<gene>
    <name evidence="5" type="ORF">SAMN02745673_04987</name>
</gene>
<dbReference type="EMBL" id="FUWS01000024">
    <property type="protein sequence ID" value="SKA39505.1"/>
    <property type="molecule type" value="Genomic_DNA"/>
</dbReference>
<keyword evidence="3" id="KW-0862">Zinc</keyword>
<dbReference type="InterPro" id="IPR001876">
    <property type="entry name" value="Znf_RanBP2"/>
</dbReference>
<keyword evidence="2" id="KW-0863">Zinc-finger</keyword>
<accession>A0A1T4TG93</accession>